<gene>
    <name evidence="7" type="ORF">O3M35_004351</name>
</gene>
<evidence type="ECO:0000256" key="3">
    <source>
        <dbReference type="ARBA" id="ARBA00022618"/>
    </source>
</evidence>
<feature type="domain" description="Ataxin-10" evidence="6">
    <location>
        <begin position="317"/>
        <end position="384"/>
    </location>
</feature>
<name>A0AAW1CJN7_9HEMI</name>
<dbReference type="InterPro" id="IPR011989">
    <property type="entry name" value="ARM-like"/>
</dbReference>
<comment type="caution">
    <text evidence="7">The sequence shown here is derived from an EMBL/GenBank/DDBJ whole genome shotgun (WGS) entry which is preliminary data.</text>
</comment>
<evidence type="ECO:0000256" key="1">
    <source>
        <dbReference type="ARBA" id="ARBA00008384"/>
    </source>
</evidence>
<dbReference type="Pfam" id="PF09759">
    <property type="entry name" value="Atx10homo_assoc"/>
    <property type="match status" value="1"/>
</dbReference>
<dbReference type="InterPro" id="IPR016024">
    <property type="entry name" value="ARM-type_fold"/>
</dbReference>
<dbReference type="GO" id="GO:0005829">
    <property type="term" value="C:cytosol"/>
    <property type="evidence" value="ECO:0007669"/>
    <property type="project" value="TreeGrafter"/>
</dbReference>
<keyword evidence="3" id="KW-0132">Cell division</keyword>
<dbReference type="InterPro" id="IPR051374">
    <property type="entry name" value="Ataxin-10/CTR86_families"/>
</dbReference>
<accession>A0AAW1CJN7</accession>
<organism evidence="7 8">
    <name type="scientific">Rhynocoris fuscipes</name>
    <dbReference type="NCBI Taxonomy" id="488301"/>
    <lineage>
        <taxon>Eukaryota</taxon>
        <taxon>Metazoa</taxon>
        <taxon>Ecdysozoa</taxon>
        <taxon>Arthropoda</taxon>
        <taxon>Hexapoda</taxon>
        <taxon>Insecta</taxon>
        <taxon>Pterygota</taxon>
        <taxon>Neoptera</taxon>
        <taxon>Paraneoptera</taxon>
        <taxon>Hemiptera</taxon>
        <taxon>Heteroptera</taxon>
        <taxon>Panheteroptera</taxon>
        <taxon>Cimicomorpha</taxon>
        <taxon>Reduviidae</taxon>
        <taxon>Harpactorinae</taxon>
        <taxon>Harpactorini</taxon>
        <taxon>Rhynocoris</taxon>
    </lineage>
</organism>
<proteinExistence type="inferred from homology"/>
<sequence>MLVGLLHMESYLCFFRKQQHLDINDIDAELCLNYLRELRNKCAENGSIAQTDIIANPKLLEYCFDIFDKLHNYNCSDIQIKCLRVGIQFIGNLLVDNPLNKAIIFVNYYPTIRKWIFNKDKVVANYTEMVLYNLLIDIEDVRDAICNDEHLLEKIVVDAEEEMEFGMLLLEKLTGHSFPLLYNKLSDKYRINLLKFFRKCLLEESITISVGCIEYIKELFKQAFEQLLDQTQCNSIEQTDNITDRVHIEILNTISRITYTSNYKSVLDSDMDFVSFILDKLLIIQQRGCDRTNIFSRHSDFHEIGTSQLPYHPVYGVKTILVQIVGNLCYRNKLIQDKIRDSNIIPVIVDCFKFDAKNPYITQWAIFTIANLSYNNEENQRAISVALAGTNMKDCNIGL</sequence>
<protein>
    <recommendedName>
        <fullName evidence="2">Ataxin-10</fullName>
    </recommendedName>
</protein>
<reference evidence="7 8" key="1">
    <citation type="submission" date="2022-12" db="EMBL/GenBank/DDBJ databases">
        <title>Chromosome-level genome assembly of true bugs.</title>
        <authorList>
            <person name="Ma L."/>
            <person name="Li H."/>
        </authorList>
    </citation>
    <scope>NUCLEOTIDE SEQUENCE [LARGE SCALE GENOMIC DNA]</scope>
    <source>
        <strain evidence="7">Lab_2022b</strain>
    </source>
</reference>
<dbReference type="Proteomes" id="UP001461498">
    <property type="component" value="Unassembled WGS sequence"/>
</dbReference>
<evidence type="ECO:0000256" key="2">
    <source>
        <dbReference type="ARBA" id="ARBA00018804"/>
    </source>
</evidence>
<comment type="function">
    <text evidence="5">May play a role in the regulation of cytokinesis. May play a role in signaling by stimulating protein glycosylation. Induces neuritogenesis by activating the Ras-MAP kinase pathway and is necessary for the survival of cerebellar neurons. Does not appear to play a major role in ciliogenesis.</text>
</comment>
<dbReference type="GO" id="GO:0051301">
    <property type="term" value="P:cell division"/>
    <property type="evidence" value="ECO:0007669"/>
    <property type="project" value="UniProtKB-KW"/>
</dbReference>
<evidence type="ECO:0000256" key="5">
    <source>
        <dbReference type="ARBA" id="ARBA00045173"/>
    </source>
</evidence>
<comment type="similarity">
    <text evidence="1">Belongs to the ataxin-10 family.</text>
</comment>
<dbReference type="InterPro" id="IPR019156">
    <property type="entry name" value="Ataxin-10_domain"/>
</dbReference>
<dbReference type="PANTHER" id="PTHR13255:SF0">
    <property type="entry name" value="ATAXIN-10"/>
    <property type="match status" value="1"/>
</dbReference>
<keyword evidence="4" id="KW-0131">Cell cycle</keyword>
<dbReference type="GO" id="GO:0031175">
    <property type="term" value="P:neuron projection development"/>
    <property type="evidence" value="ECO:0007669"/>
    <property type="project" value="TreeGrafter"/>
</dbReference>
<dbReference type="PANTHER" id="PTHR13255">
    <property type="entry name" value="ATAXIN-10"/>
    <property type="match status" value="1"/>
</dbReference>
<dbReference type="SUPFAM" id="SSF48371">
    <property type="entry name" value="ARM repeat"/>
    <property type="match status" value="1"/>
</dbReference>
<evidence type="ECO:0000313" key="8">
    <source>
        <dbReference type="Proteomes" id="UP001461498"/>
    </source>
</evidence>
<evidence type="ECO:0000256" key="4">
    <source>
        <dbReference type="ARBA" id="ARBA00023306"/>
    </source>
</evidence>
<keyword evidence="8" id="KW-1185">Reference proteome</keyword>
<evidence type="ECO:0000259" key="6">
    <source>
        <dbReference type="Pfam" id="PF09759"/>
    </source>
</evidence>
<dbReference type="EMBL" id="JAPXFL010000014">
    <property type="protein sequence ID" value="KAK9497665.1"/>
    <property type="molecule type" value="Genomic_DNA"/>
</dbReference>
<dbReference type="AlphaFoldDB" id="A0AAW1CJN7"/>
<dbReference type="Gene3D" id="1.25.10.10">
    <property type="entry name" value="Leucine-rich Repeat Variant"/>
    <property type="match status" value="1"/>
</dbReference>
<evidence type="ECO:0000313" key="7">
    <source>
        <dbReference type="EMBL" id="KAK9497665.1"/>
    </source>
</evidence>